<dbReference type="Proteomes" id="UP000248584">
    <property type="component" value="Unassembled WGS sequence"/>
</dbReference>
<proteinExistence type="predicted"/>
<name>A0ABX5PVA3_9FLAO</name>
<dbReference type="InterPro" id="IPR007709">
    <property type="entry name" value="N-FG_amidohydro"/>
</dbReference>
<evidence type="ECO:0000313" key="2">
    <source>
        <dbReference type="Proteomes" id="UP000248584"/>
    </source>
</evidence>
<comment type="caution">
    <text evidence="1">The sequence shown here is derived from an EMBL/GenBank/DDBJ whole genome shotgun (WGS) entry which is preliminary data.</text>
</comment>
<organism evidence="1 2">
    <name type="scientific">Nonlabens dokdonensis</name>
    <dbReference type="NCBI Taxonomy" id="328515"/>
    <lineage>
        <taxon>Bacteria</taxon>
        <taxon>Pseudomonadati</taxon>
        <taxon>Bacteroidota</taxon>
        <taxon>Flavobacteriia</taxon>
        <taxon>Flavobacteriales</taxon>
        <taxon>Flavobacteriaceae</taxon>
        <taxon>Nonlabens</taxon>
    </lineage>
</organism>
<keyword evidence="2" id="KW-1185">Reference proteome</keyword>
<dbReference type="EMBL" id="QKZR01000006">
    <property type="protein sequence ID" value="PZX37912.1"/>
    <property type="molecule type" value="Genomic_DNA"/>
</dbReference>
<dbReference type="RefSeq" id="WP_015363691.1">
    <property type="nucleotide sequence ID" value="NZ_QKZR01000006.1"/>
</dbReference>
<dbReference type="Gene3D" id="3.40.630.40">
    <property type="entry name" value="Zn-dependent exopeptidases"/>
    <property type="match status" value="1"/>
</dbReference>
<protein>
    <submittedName>
        <fullName evidence="1">N-formylglutamate amidohydrolase</fullName>
    </submittedName>
</protein>
<dbReference type="SUPFAM" id="SSF53187">
    <property type="entry name" value="Zn-dependent exopeptidases"/>
    <property type="match status" value="1"/>
</dbReference>
<reference evidence="1 2" key="1">
    <citation type="submission" date="2018-06" db="EMBL/GenBank/DDBJ databases">
        <title>Genomic Encyclopedia of Archaeal and Bacterial Type Strains, Phase II (KMG-II): from individual species to whole genera.</title>
        <authorList>
            <person name="Goeker M."/>
        </authorList>
    </citation>
    <scope>NUCLEOTIDE SEQUENCE [LARGE SCALE GENOMIC DNA]</scope>
    <source>
        <strain evidence="1 2">DSM 17205</strain>
    </source>
</reference>
<sequence>MLKLSILQIIERIEKEETFHAVVEDYSFSIKIDDYVPYACAAVHDGHHFSKDLWDNCLHTEHDRWYEEDPCTGQMISGLPITLIAHDSRFEYDLNRHPDTAIYDTAWGKKLWKKPLTEKQKDRALTKHDNFYKVVLTLSVKLEELFGSCVFYDMHSYNWKRWDRKVPVFNLGTSNVDQEKYSVAIKQWQEILDDMPLPFEEKVTCTINDVFQGNGFFLKYVTSNTVNTLVLATEISKIYCDELTGQIFPEVVHSVQDLFRYYIKAHAHRFYDRHDV</sequence>
<evidence type="ECO:0000313" key="1">
    <source>
        <dbReference type="EMBL" id="PZX37912.1"/>
    </source>
</evidence>
<accession>A0ABX5PVA3</accession>
<gene>
    <name evidence="1" type="ORF">LX97_03007</name>
</gene>
<dbReference type="Pfam" id="PF05013">
    <property type="entry name" value="FGase"/>
    <property type="match status" value="1"/>
</dbReference>